<keyword evidence="5" id="KW-0234">DNA repair</keyword>
<keyword evidence="3" id="KW-0228">DNA excision</keyword>
<dbReference type="Gene3D" id="3.40.1440.10">
    <property type="entry name" value="GIY-YIG endonuclease"/>
    <property type="match status" value="1"/>
</dbReference>
<gene>
    <name evidence="6" type="ORF">HLA87_03345</name>
</gene>
<dbReference type="Pfam" id="PF08459">
    <property type="entry name" value="UvrC_RNaseH_dom"/>
    <property type="match status" value="1"/>
</dbReference>
<keyword evidence="1" id="KW-0963">Cytoplasm</keyword>
<dbReference type="InterPro" id="IPR050066">
    <property type="entry name" value="UvrABC_protein_C"/>
</dbReference>
<dbReference type="Gene3D" id="1.10.150.20">
    <property type="entry name" value="5' to 3' exonuclease, C-terminal subdomain"/>
    <property type="match status" value="1"/>
</dbReference>
<dbReference type="KEGG" id="mmir:HLA87_03345"/>
<dbReference type="PANTHER" id="PTHR30562:SF1">
    <property type="entry name" value="UVRABC SYSTEM PROTEIN C"/>
    <property type="match status" value="1"/>
</dbReference>
<dbReference type="InterPro" id="IPR047296">
    <property type="entry name" value="GIY-YIG_UvrC_Cho"/>
</dbReference>
<keyword evidence="4" id="KW-0267">Excision nuclease</keyword>
<dbReference type="AlphaFoldDB" id="A0A6M4J9X0"/>
<dbReference type="Pfam" id="PF01541">
    <property type="entry name" value="GIY-YIG"/>
    <property type="match status" value="1"/>
</dbReference>
<dbReference type="Proteomes" id="UP000500686">
    <property type="component" value="Chromosome"/>
</dbReference>
<dbReference type="InterPro" id="IPR001943">
    <property type="entry name" value="UVR_dom"/>
</dbReference>
<dbReference type="InterPro" id="IPR038476">
    <property type="entry name" value="UvrC_RNase_H_dom_sf"/>
</dbReference>
<dbReference type="FunFam" id="3.40.1440.10:FF:000001">
    <property type="entry name" value="UvrABC system protein C"/>
    <property type="match status" value="1"/>
</dbReference>
<evidence type="ECO:0000256" key="1">
    <source>
        <dbReference type="ARBA" id="ARBA00022490"/>
    </source>
</evidence>
<protein>
    <submittedName>
        <fullName evidence="6">GIY-YIG nuclease family protein</fullName>
    </submittedName>
</protein>
<dbReference type="InterPro" id="IPR036876">
    <property type="entry name" value="UVR_dom_sf"/>
</dbReference>
<dbReference type="Pfam" id="PF22920">
    <property type="entry name" value="UvrC_RNaseH"/>
    <property type="match status" value="1"/>
</dbReference>
<evidence type="ECO:0000313" key="6">
    <source>
        <dbReference type="EMBL" id="QJR43794.1"/>
    </source>
</evidence>
<dbReference type="EMBL" id="CP053096">
    <property type="protein sequence ID" value="QJR43794.1"/>
    <property type="molecule type" value="Genomic_DNA"/>
</dbReference>
<dbReference type="InterPro" id="IPR000305">
    <property type="entry name" value="GIY-YIG_endonuc"/>
</dbReference>
<evidence type="ECO:0000256" key="4">
    <source>
        <dbReference type="ARBA" id="ARBA00022881"/>
    </source>
</evidence>
<dbReference type="InterPro" id="IPR010994">
    <property type="entry name" value="RuvA_2-like"/>
</dbReference>
<evidence type="ECO:0000313" key="7">
    <source>
        <dbReference type="Proteomes" id="UP000500686"/>
    </source>
</evidence>
<organism evidence="6 7">
    <name type="scientific">Mycoplasma miroungigenitalium</name>
    <dbReference type="NCBI Taxonomy" id="754515"/>
    <lineage>
        <taxon>Bacteria</taxon>
        <taxon>Bacillati</taxon>
        <taxon>Mycoplasmatota</taxon>
        <taxon>Mollicutes</taxon>
        <taxon>Mycoplasmataceae</taxon>
        <taxon>Mycoplasma</taxon>
    </lineage>
</organism>
<dbReference type="SUPFAM" id="SSF82771">
    <property type="entry name" value="GIY-YIG endonuclease"/>
    <property type="match status" value="1"/>
</dbReference>
<keyword evidence="2" id="KW-0227">DNA damage</keyword>
<dbReference type="InterPro" id="IPR035901">
    <property type="entry name" value="GIY-YIG_endonuc_sf"/>
</dbReference>
<dbReference type="PROSITE" id="PS50165">
    <property type="entry name" value="UVRC"/>
    <property type="match status" value="1"/>
</dbReference>
<dbReference type="InterPro" id="IPR001162">
    <property type="entry name" value="UvrC_RNase_H_dom"/>
</dbReference>
<dbReference type="SUPFAM" id="SSF46600">
    <property type="entry name" value="C-terminal UvrC-binding domain of UvrB"/>
    <property type="match status" value="1"/>
</dbReference>
<evidence type="ECO:0000256" key="5">
    <source>
        <dbReference type="ARBA" id="ARBA00023204"/>
    </source>
</evidence>
<evidence type="ECO:0000256" key="3">
    <source>
        <dbReference type="ARBA" id="ARBA00022769"/>
    </source>
</evidence>
<keyword evidence="7" id="KW-1185">Reference proteome</keyword>
<dbReference type="PROSITE" id="PS50164">
    <property type="entry name" value="GIY_YIG"/>
    <property type="match status" value="1"/>
</dbReference>
<proteinExistence type="predicted"/>
<name>A0A6M4J9X0_9MOLU</name>
<dbReference type="Pfam" id="PF02151">
    <property type="entry name" value="UVR"/>
    <property type="match status" value="1"/>
</dbReference>
<dbReference type="GO" id="GO:0009381">
    <property type="term" value="F:excinuclease ABC activity"/>
    <property type="evidence" value="ECO:0007669"/>
    <property type="project" value="InterPro"/>
</dbReference>
<dbReference type="SMART" id="SM00465">
    <property type="entry name" value="GIYc"/>
    <property type="match status" value="1"/>
</dbReference>
<dbReference type="PROSITE" id="PS50151">
    <property type="entry name" value="UVR"/>
    <property type="match status" value="1"/>
</dbReference>
<evidence type="ECO:0000256" key="2">
    <source>
        <dbReference type="ARBA" id="ARBA00022763"/>
    </source>
</evidence>
<sequence length="569" mass="67047">MTEYLKNRLSNVPKAAGIYLWKDKDNQIIYVGKAKNLNRRMHQYFEGAINSYKTNALVERISDFDLFICRNDKEALLLEKQYIEKYNPEYNILLLDDKRYPYIKIELKPHDLDISIVRKIKKKENSNLIYFGPFPQGYGAGVILKLLQREAFFENGLRIQTKDIEFWKQKFNHIKSIITFQQKYIAQLKEKMFTASANLQFEIALDIKNSLQYLDKIGQDQIIELKNFQNIDVFCYKIIQDTLYATILFYRHGNLIGKDNIVIDMYIDEFETLSNFFRKYYLNKHVPESIVVNPELEQFNLENECSLNFTYPKIGNYKKILNIAQLNLDEFCANQNKYFINAEKKAFNMLKLLSKYTDDQIPHNIVAFDNSNFANTNPVGVAVVYTNGLKNKFYYRKFNHTEISSRQADVEYMKLSVHKYFQDLKNNVLPDLVIVDGGLAQIHEAKKILFDMNLNINVIGLVKNDYHRTSKLIDLQEQIRSIQPLDLKNFLTEIQVEVDRFAKSHHRKRAKISSLEGKLQRIKGLGPNYENKLLKYFKTYNNIYNAPIEELEKVVPKNIALKIFNKEYL</sequence>
<dbReference type="SUPFAM" id="SSF47781">
    <property type="entry name" value="RuvA domain 2-like"/>
    <property type="match status" value="1"/>
</dbReference>
<dbReference type="RefSeq" id="WP_171111933.1">
    <property type="nucleotide sequence ID" value="NZ_CP053096.1"/>
</dbReference>
<dbReference type="PANTHER" id="PTHR30562">
    <property type="entry name" value="UVRC/OXIDOREDUCTASE"/>
    <property type="match status" value="1"/>
</dbReference>
<dbReference type="CDD" id="cd10434">
    <property type="entry name" value="GIY-YIG_UvrC_Cho"/>
    <property type="match status" value="1"/>
</dbReference>
<accession>A0A6M4J9X0</accession>
<dbReference type="Gene3D" id="3.30.420.340">
    <property type="entry name" value="UvrC, RNAse H endonuclease domain"/>
    <property type="match status" value="1"/>
</dbReference>
<dbReference type="GO" id="GO:0009380">
    <property type="term" value="C:excinuclease repair complex"/>
    <property type="evidence" value="ECO:0007669"/>
    <property type="project" value="TreeGrafter"/>
</dbReference>
<reference evidence="6 7" key="1">
    <citation type="submission" date="2020-05" db="EMBL/GenBank/DDBJ databases">
        <title>Novel Mycoplasma species detected in Mirounga angustirostris (northern elephant seal) from the USA.</title>
        <authorList>
            <person name="Volokhov D.V."/>
        </authorList>
    </citation>
    <scope>NUCLEOTIDE SEQUENCE [LARGE SCALE GENOMIC DNA]</scope>
    <source>
        <strain evidence="6 7">Mirounga ES2806-GEN</strain>
    </source>
</reference>
<dbReference type="GO" id="GO:0006289">
    <property type="term" value="P:nucleotide-excision repair"/>
    <property type="evidence" value="ECO:0007669"/>
    <property type="project" value="InterPro"/>
</dbReference>